<feature type="compositionally biased region" description="Basic and acidic residues" evidence="2">
    <location>
        <begin position="252"/>
        <end position="275"/>
    </location>
</feature>
<name>A0A6A4ILL3_9AGAR</name>
<accession>A0A6A4ILL3</accession>
<protein>
    <submittedName>
        <fullName evidence="3">Uncharacterized protein</fullName>
    </submittedName>
</protein>
<reference evidence="3" key="1">
    <citation type="journal article" date="2019" name="Environ. Microbiol.">
        <title>Fungal ecological strategies reflected in gene transcription - a case study of two litter decomposers.</title>
        <authorList>
            <person name="Barbi F."/>
            <person name="Kohler A."/>
            <person name="Barry K."/>
            <person name="Baskaran P."/>
            <person name="Daum C."/>
            <person name="Fauchery L."/>
            <person name="Ihrmark K."/>
            <person name="Kuo A."/>
            <person name="LaButti K."/>
            <person name="Lipzen A."/>
            <person name="Morin E."/>
            <person name="Grigoriev I.V."/>
            <person name="Henrissat B."/>
            <person name="Lindahl B."/>
            <person name="Martin F."/>
        </authorList>
    </citation>
    <scope>NUCLEOTIDE SEQUENCE</scope>
    <source>
        <strain evidence="3">JB14</strain>
    </source>
</reference>
<feature type="region of interest" description="Disordered" evidence="2">
    <location>
        <begin position="186"/>
        <end position="275"/>
    </location>
</feature>
<keyword evidence="4" id="KW-1185">Reference proteome</keyword>
<dbReference type="EMBL" id="ML769384">
    <property type="protein sequence ID" value="KAE9410760.1"/>
    <property type="molecule type" value="Genomic_DNA"/>
</dbReference>
<sequence length="419" mass="46875">MSSRGTAAQRLRLRLTHTSSLAPCSLTTHSTMGRSPEPDLCECDLDSDSKHHCWEVDLDVYGIIHNNDLGCTTCNSFSSHIHRSRAQGVPGIEHAYEKMHRRHDLMWRRGFIEGERRVLEAKEKALEKLDDVQIDLSRAEEELRQLTQLVLGRTSPMFATREEFRKLGLGNRSSSLWNNTVVAGREHSSGTLCHTASESSDVVERTDVSTGASSSVASSPVSSGTSRGRLRPVPCRQPNNRGHVPRSSQGRPGEERSRQSNGRRQENSNPRKDDPPEVWLEFLRIHAGNWPVGVRKQSNGDAVLSDLIASRMLAHMRPDLQPSPSLRQNYVAAVLSLFTVKGRYKDLVAHLGLQISPITTFRVFTPDSAESANIISEEDVARHYASCGVTVKMAEENVENWAIQYKRAKEEEYARYGAQ</sequence>
<keyword evidence="1" id="KW-0175">Coiled coil</keyword>
<evidence type="ECO:0000313" key="3">
    <source>
        <dbReference type="EMBL" id="KAE9410760.1"/>
    </source>
</evidence>
<evidence type="ECO:0000313" key="4">
    <source>
        <dbReference type="Proteomes" id="UP000799118"/>
    </source>
</evidence>
<proteinExistence type="predicted"/>
<feature type="compositionally biased region" description="Low complexity" evidence="2">
    <location>
        <begin position="209"/>
        <end position="226"/>
    </location>
</feature>
<evidence type="ECO:0000256" key="1">
    <source>
        <dbReference type="SAM" id="Coils"/>
    </source>
</evidence>
<dbReference type="AlphaFoldDB" id="A0A6A4ILL3"/>
<evidence type="ECO:0000256" key="2">
    <source>
        <dbReference type="SAM" id="MobiDB-lite"/>
    </source>
</evidence>
<feature type="compositionally biased region" description="Polar residues" evidence="2">
    <location>
        <begin position="189"/>
        <end position="200"/>
    </location>
</feature>
<organism evidence="3 4">
    <name type="scientific">Gymnopus androsaceus JB14</name>
    <dbReference type="NCBI Taxonomy" id="1447944"/>
    <lineage>
        <taxon>Eukaryota</taxon>
        <taxon>Fungi</taxon>
        <taxon>Dikarya</taxon>
        <taxon>Basidiomycota</taxon>
        <taxon>Agaricomycotina</taxon>
        <taxon>Agaricomycetes</taxon>
        <taxon>Agaricomycetidae</taxon>
        <taxon>Agaricales</taxon>
        <taxon>Marasmiineae</taxon>
        <taxon>Omphalotaceae</taxon>
        <taxon>Gymnopus</taxon>
    </lineage>
</organism>
<gene>
    <name evidence="3" type="ORF">BT96DRAFT_912228</name>
</gene>
<dbReference type="Proteomes" id="UP000799118">
    <property type="component" value="Unassembled WGS sequence"/>
</dbReference>
<feature type="coiled-coil region" evidence="1">
    <location>
        <begin position="112"/>
        <end position="149"/>
    </location>
</feature>
<dbReference type="OrthoDB" id="2953420at2759"/>